<protein>
    <submittedName>
        <fullName evidence="6">Diacylglycerol kinase family protein</fullName>
    </submittedName>
</protein>
<evidence type="ECO:0000313" key="6">
    <source>
        <dbReference type="EMBL" id="UXX81056.1"/>
    </source>
</evidence>
<accession>A0ABY6D4I6</accession>
<evidence type="ECO:0000256" key="4">
    <source>
        <dbReference type="ARBA" id="ARBA00022840"/>
    </source>
</evidence>
<evidence type="ECO:0000256" key="2">
    <source>
        <dbReference type="ARBA" id="ARBA00022741"/>
    </source>
</evidence>
<dbReference type="Gene3D" id="2.60.200.40">
    <property type="match status" value="1"/>
</dbReference>
<dbReference type="Pfam" id="PF00781">
    <property type="entry name" value="DAGK_cat"/>
    <property type="match status" value="1"/>
</dbReference>
<dbReference type="Pfam" id="PF19279">
    <property type="entry name" value="YegS_C"/>
    <property type="match status" value="1"/>
</dbReference>
<dbReference type="Proteomes" id="UP001062165">
    <property type="component" value="Chromosome"/>
</dbReference>
<name>A0ABY6D4I6_9BACT</name>
<sequence>MKILFVVNPISGGIDKEPFLVDAKLLCEKYGIDFQVFKTTGKQDQKHLTDAVSKYKPDRVASVGGDGTTLFTAVVLKKTKIPMGIIPLGSANGMAAELMVNLKPLEALRDLLLSNVIGHLDMLKVNDAHYSIHIGDVGINAQIVQSYENDENRGLVTYAKYFLEKVNSTTPFDIVIEANGETIKEHGVMAGICNCRKYGTGIPLNIEGNPMDGKFEIVVVKKIDANLLLKAGLSKFNDRFHDSQNGRLISTDKAIIHFDKKRLLQLDGETIGEFEQLKVEIIKGAIQLISHHDNTYMKHTH</sequence>
<keyword evidence="1" id="KW-0808">Transferase</keyword>
<dbReference type="SUPFAM" id="SSF111331">
    <property type="entry name" value="NAD kinase/diacylglycerol kinase-like"/>
    <property type="match status" value="1"/>
</dbReference>
<dbReference type="RefSeq" id="WP_263052785.1">
    <property type="nucleotide sequence ID" value="NZ_CP106735.1"/>
</dbReference>
<dbReference type="PROSITE" id="PS50146">
    <property type="entry name" value="DAGK"/>
    <property type="match status" value="1"/>
</dbReference>
<reference evidence="6" key="1">
    <citation type="submission" date="2022-10" db="EMBL/GenBank/DDBJ databases">
        <title>Comparative genomics and taxonomic characterization of three novel marine species of genus Reichenbachiella exhibiting antioxidant and polysaccharide degradation activities.</title>
        <authorList>
            <person name="Muhammad N."/>
            <person name="Lee Y.-J."/>
            <person name="Ko J."/>
            <person name="Kim S.-G."/>
        </authorList>
    </citation>
    <scope>NUCLEOTIDE SEQUENCE</scope>
    <source>
        <strain evidence="6">Wsw4-B4</strain>
    </source>
</reference>
<keyword evidence="3 6" id="KW-0418">Kinase</keyword>
<evidence type="ECO:0000256" key="3">
    <source>
        <dbReference type="ARBA" id="ARBA00022777"/>
    </source>
</evidence>
<proteinExistence type="predicted"/>
<dbReference type="EMBL" id="CP106735">
    <property type="protein sequence ID" value="UXX81056.1"/>
    <property type="molecule type" value="Genomic_DNA"/>
</dbReference>
<dbReference type="SMART" id="SM00046">
    <property type="entry name" value="DAGKc"/>
    <property type="match status" value="1"/>
</dbReference>
<dbReference type="PANTHER" id="PTHR12358">
    <property type="entry name" value="SPHINGOSINE KINASE"/>
    <property type="match status" value="1"/>
</dbReference>
<keyword evidence="2" id="KW-0547">Nucleotide-binding</keyword>
<dbReference type="PANTHER" id="PTHR12358:SF106">
    <property type="entry name" value="LIPID KINASE YEGS"/>
    <property type="match status" value="1"/>
</dbReference>
<keyword evidence="4" id="KW-0067">ATP-binding</keyword>
<dbReference type="InterPro" id="IPR050187">
    <property type="entry name" value="Lipid_Phosphate_FormReg"/>
</dbReference>
<dbReference type="InterPro" id="IPR017438">
    <property type="entry name" value="ATP-NAD_kinase_N"/>
</dbReference>
<dbReference type="InterPro" id="IPR001206">
    <property type="entry name" value="Diacylglycerol_kinase_cat_dom"/>
</dbReference>
<organism evidence="6 7">
    <name type="scientific">Reichenbachiella carrageenanivorans</name>
    <dbReference type="NCBI Taxonomy" id="2979869"/>
    <lineage>
        <taxon>Bacteria</taxon>
        <taxon>Pseudomonadati</taxon>
        <taxon>Bacteroidota</taxon>
        <taxon>Cytophagia</taxon>
        <taxon>Cytophagales</taxon>
        <taxon>Reichenbachiellaceae</taxon>
        <taxon>Reichenbachiella</taxon>
    </lineage>
</organism>
<dbReference type="Gene3D" id="3.40.50.10330">
    <property type="entry name" value="Probable inorganic polyphosphate/atp-NAD kinase, domain 1"/>
    <property type="match status" value="1"/>
</dbReference>
<evidence type="ECO:0000259" key="5">
    <source>
        <dbReference type="PROSITE" id="PS50146"/>
    </source>
</evidence>
<evidence type="ECO:0000313" key="7">
    <source>
        <dbReference type="Proteomes" id="UP001062165"/>
    </source>
</evidence>
<gene>
    <name evidence="6" type="ORF">N7E81_08080</name>
</gene>
<evidence type="ECO:0000256" key="1">
    <source>
        <dbReference type="ARBA" id="ARBA00022679"/>
    </source>
</evidence>
<dbReference type="GO" id="GO:0016301">
    <property type="term" value="F:kinase activity"/>
    <property type="evidence" value="ECO:0007669"/>
    <property type="project" value="UniProtKB-KW"/>
</dbReference>
<dbReference type="InterPro" id="IPR045540">
    <property type="entry name" value="YegS/DAGK_C"/>
</dbReference>
<keyword evidence="7" id="KW-1185">Reference proteome</keyword>
<feature type="domain" description="DAGKc" evidence="5">
    <location>
        <begin position="1"/>
        <end position="129"/>
    </location>
</feature>
<dbReference type="InterPro" id="IPR016064">
    <property type="entry name" value="NAD/diacylglycerol_kinase_sf"/>
</dbReference>